<dbReference type="NCBIfam" id="TIGR02059">
    <property type="entry name" value="swm_rep_I"/>
    <property type="match status" value="2"/>
</dbReference>
<evidence type="ECO:0000313" key="5">
    <source>
        <dbReference type="Proteomes" id="UP000029278"/>
    </source>
</evidence>
<feature type="domain" description="SLH" evidence="3">
    <location>
        <begin position="839"/>
        <end position="902"/>
    </location>
</feature>
<proteinExistence type="predicted"/>
<feature type="domain" description="SLH" evidence="3">
    <location>
        <begin position="777"/>
        <end position="838"/>
    </location>
</feature>
<dbReference type="InterPro" id="IPR051465">
    <property type="entry name" value="Cell_Envelope_Struct_Comp"/>
</dbReference>
<feature type="compositionally biased region" description="Low complexity" evidence="2">
    <location>
        <begin position="735"/>
        <end position="762"/>
    </location>
</feature>
<comment type="caution">
    <text evidence="4">The sequence shown here is derived from an EMBL/GenBank/DDBJ whole genome shotgun (WGS) entry which is preliminary data.</text>
</comment>
<dbReference type="PATRIC" id="fig|44252.3.peg.1455"/>
<dbReference type="OrthoDB" id="2675126at2"/>
<dbReference type="InterPro" id="IPR011801">
    <property type="entry name" value="Swm_rep_I_cyn"/>
</dbReference>
<dbReference type="InterPro" id="IPR032812">
    <property type="entry name" value="SbsA_Ig"/>
</dbReference>
<dbReference type="Pfam" id="PF13753">
    <property type="entry name" value="SWM_repeat"/>
    <property type="match status" value="2"/>
</dbReference>
<protein>
    <submittedName>
        <fullName evidence="4">Cyanobacterial long repeat domain protein</fullName>
    </submittedName>
</protein>
<feature type="domain" description="SLH" evidence="3">
    <location>
        <begin position="907"/>
        <end position="966"/>
    </location>
</feature>
<dbReference type="RefSeq" id="WP_036620137.1">
    <property type="nucleotide sequence ID" value="NZ_JAKOBR010000006.1"/>
</dbReference>
<name>A0A090ZIB5_PAEMA</name>
<dbReference type="HOGENOM" id="CLU_306497_0_0_9"/>
<reference evidence="4 5" key="1">
    <citation type="submission" date="2014-04" db="EMBL/GenBank/DDBJ databases">
        <authorList>
            <person name="Bishop-Lilly K.A."/>
            <person name="Broomall S.M."/>
            <person name="Chain P.S."/>
            <person name="Chertkov O."/>
            <person name="Coyne S.R."/>
            <person name="Daligault H.E."/>
            <person name="Davenport K.W."/>
            <person name="Erkkila T."/>
            <person name="Frey K.G."/>
            <person name="Gibbons H.S."/>
            <person name="Gu W."/>
            <person name="Jaissle J."/>
            <person name="Johnson S.L."/>
            <person name="Koroleva G.I."/>
            <person name="Ladner J.T."/>
            <person name="Lo C.-C."/>
            <person name="Minogue T.D."/>
            <person name="Munk C."/>
            <person name="Palacios G.F."/>
            <person name="Redden C.L."/>
            <person name="Rosenzweig C.N."/>
            <person name="Scholz M.B."/>
            <person name="Teshima H."/>
            <person name="Xu Y."/>
        </authorList>
    </citation>
    <scope>NUCLEOTIDE SEQUENCE [LARGE SCALE GENOMIC DNA]</scope>
    <source>
        <strain evidence="4 5">8244</strain>
    </source>
</reference>
<dbReference type="InterPro" id="IPR001119">
    <property type="entry name" value="SLH_dom"/>
</dbReference>
<dbReference type="PROSITE" id="PS51272">
    <property type="entry name" value="SLH"/>
    <property type="match status" value="3"/>
</dbReference>
<dbReference type="Pfam" id="PF00395">
    <property type="entry name" value="SLH"/>
    <property type="match status" value="3"/>
</dbReference>
<accession>A0A090ZIB5</accession>
<dbReference type="EMBL" id="JMQA01000018">
    <property type="protein sequence ID" value="KFN10382.1"/>
    <property type="molecule type" value="Genomic_DNA"/>
</dbReference>
<gene>
    <name evidence="4" type="ORF">DJ90_993</name>
</gene>
<dbReference type="Pfam" id="PF13205">
    <property type="entry name" value="Big_5"/>
    <property type="match status" value="2"/>
</dbReference>
<feature type="region of interest" description="Disordered" evidence="2">
    <location>
        <begin position="731"/>
        <end position="762"/>
    </location>
</feature>
<sequence>MERKLSTGIIAILVLNLLLGVAAPASMIHAAGSASGIRITMNPQNGASNVDPAATKSIKLQFDRKVQINKDSLKVSEKGKEPLSNIETVLSDGSPGKGTNEVTLLLPQLKYNTTYVVQAEEGNFVDAENRSIASPAVQYFFTTKTETAAGSTNNTVNAGAAEETSPLQMLGVTPLGGSTNIPVDTEFTMIFNRNIKINNESAIVFKKKENDAQLAVQVRASGSGLFIKPVHELDKGSRYYLYIGAGAAADAQTGAVYMNGWEGLYETETDKNSSEAPVLQSGEITNNTIILKYSKPLGTNNSIATTGFKVVVNQREREISKVYSSGSYLYIELVTAIEASDLVELSYTPKASNKLVLSSGQALAEISSYKVSNTSSKSTLSLIGIEGKGNTITITYNKTLKSKKLNPNQFIVRVNQSELRITRVEIAGSQVILTLASSLAENDNVTVSFVDGADSIEDLDGIYGSYYIDYVVKGKASTGSEPPAAQGMPSFVTAISSSNFGLGGYLLNLSTAKSSSSVSVGGQNISRYTIGAAQLQEAIKFLISINTNKSKREPLIFEVPATEKAAEVAIPLGALYEGYNRGKLVSFSIKYNETMYELPVEEIPFAQIAKSLNNGTLSVDSLNTLYLIIQLEFVSPDQISIPMTINGVYVNQASNPIRIRIIVVSESDASNLNAATHLFNISHAGKLYLRITGSKVTSANATLVKYDTVNKTIIPIPSKISASNGTLVFSGNPGGNPANSGAGASGSGSASGQAGSGSSNAGAESAASGGLIVGPASGTANYGDTGKHWAKADIDELTSKFVVSPRKSDSNAFEPDRNITRAEFAEYIAKALGLGTDIKEAQVYPDVKLDTRGGYIGAASKAGIITGYPDGKFRPDQYITREEMALMMVRALNYGKYEPTLNGTPAQALKKFKDASKIRYQEAVAKTVKAGVIQGVTTNTFQPQGNATRSQATVMIKRVLDKLNLE</sequence>
<dbReference type="Proteomes" id="UP000029278">
    <property type="component" value="Unassembled WGS sequence"/>
</dbReference>
<dbReference type="Gene3D" id="2.60.40.1220">
    <property type="match status" value="1"/>
</dbReference>
<evidence type="ECO:0000259" key="3">
    <source>
        <dbReference type="PROSITE" id="PS51272"/>
    </source>
</evidence>
<dbReference type="PANTHER" id="PTHR43308:SF5">
    <property type="entry name" value="S-LAYER PROTEIN _ PEPTIDOGLYCAN ENDO-BETA-N-ACETYLGLUCOSAMINIDASE"/>
    <property type="match status" value="1"/>
</dbReference>
<keyword evidence="5" id="KW-1185">Reference proteome</keyword>
<dbReference type="InterPro" id="IPR028059">
    <property type="entry name" value="SWM_rpt"/>
</dbReference>
<keyword evidence="1" id="KW-0732">Signal</keyword>
<dbReference type="STRING" id="44252.DJ90_993"/>
<organism evidence="4 5">
    <name type="scientific">Paenibacillus macerans</name>
    <name type="common">Bacillus macerans</name>
    <dbReference type="NCBI Taxonomy" id="44252"/>
    <lineage>
        <taxon>Bacteria</taxon>
        <taxon>Bacillati</taxon>
        <taxon>Bacillota</taxon>
        <taxon>Bacilli</taxon>
        <taxon>Bacillales</taxon>
        <taxon>Paenibacillaceae</taxon>
        <taxon>Paenibacillus</taxon>
    </lineage>
</organism>
<dbReference type="GeneID" id="77011740"/>
<evidence type="ECO:0000313" key="4">
    <source>
        <dbReference type="EMBL" id="KFN10382.1"/>
    </source>
</evidence>
<evidence type="ECO:0000256" key="1">
    <source>
        <dbReference type="ARBA" id="ARBA00022729"/>
    </source>
</evidence>
<dbReference type="InterPro" id="IPR014755">
    <property type="entry name" value="Cu-Rt/internalin_Ig-like"/>
</dbReference>
<evidence type="ECO:0000256" key="2">
    <source>
        <dbReference type="SAM" id="MobiDB-lite"/>
    </source>
</evidence>
<dbReference type="AlphaFoldDB" id="A0A090ZIB5"/>
<dbReference type="PANTHER" id="PTHR43308">
    <property type="entry name" value="OUTER MEMBRANE PROTEIN ALPHA-RELATED"/>
    <property type="match status" value="1"/>
</dbReference>